<reference evidence="2 4" key="2">
    <citation type="submission" date="2016-10" db="EMBL/GenBank/DDBJ databases">
        <authorList>
            <person name="Varghese N."/>
            <person name="Submissions S."/>
        </authorList>
    </citation>
    <scope>NUCLEOTIDE SEQUENCE [LARGE SCALE GENOMIC DNA]</scope>
    <source>
        <strain evidence="2 4">DSW-5</strain>
    </source>
</reference>
<dbReference type="PATRIC" id="fig|1300348.6.peg.2740"/>
<dbReference type="Pfam" id="PF14054">
    <property type="entry name" value="DUF4249"/>
    <property type="match status" value="1"/>
</dbReference>
<evidence type="ECO:0008006" key="5">
    <source>
        <dbReference type="Google" id="ProtNLM"/>
    </source>
</evidence>
<organism evidence="1 3">
    <name type="scientific">Polaribacter dokdonensis DSW-5</name>
    <dbReference type="NCBI Taxonomy" id="1300348"/>
    <lineage>
        <taxon>Bacteria</taxon>
        <taxon>Pseudomonadati</taxon>
        <taxon>Bacteroidota</taxon>
        <taxon>Flavobacteriia</taxon>
        <taxon>Flavobacteriales</taxon>
        <taxon>Flavobacteriaceae</taxon>
    </lineage>
</organism>
<dbReference type="Proteomes" id="UP000037716">
    <property type="component" value="Unassembled WGS sequence"/>
</dbReference>
<protein>
    <recommendedName>
        <fullName evidence="5">DUF4249 domain-containing protein</fullName>
    </recommendedName>
</protein>
<reference evidence="1 3" key="1">
    <citation type="submission" date="2015-07" db="EMBL/GenBank/DDBJ databases">
        <title>Genome of Polaribacter dokdonenesis DSW-5, isolated from seawater off Dokdo in Korea.</title>
        <authorList>
            <person name="Yoon K."/>
            <person name="Song J.Y."/>
            <person name="Kim J.F."/>
        </authorList>
    </citation>
    <scope>NUCLEOTIDE SEQUENCE [LARGE SCALE GENOMIC DNA]</scope>
    <source>
        <strain evidence="1 3">DSW-5</strain>
    </source>
</reference>
<keyword evidence="4" id="KW-1185">Reference proteome</keyword>
<evidence type="ECO:0000313" key="4">
    <source>
        <dbReference type="Proteomes" id="UP000183071"/>
    </source>
</evidence>
<dbReference type="OrthoDB" id="1430047at2"/>
<dbReference type="STRING" id="1300348.I602_2737"/>
<evidence type="ECO:0000313" key="3">
    <source>
        <dbReference type="Proteomes" id="UP000037716"/>
    </source>
</evidence>
<dbReference type="AlphaFoldDB" id="A0A0N0CGD9"/>
<dbReference type="Proteomes" id="UP000183071">
    <property type="component" value="Unassembled WGS sequence"/>
</dbReference>
<sequence length="276" mass="31072">MKNKYLLPILLLFLFSKCEKVIDVEVPSTTPKLIIDASFQIFFDESPVTAETVVKLRLSADYFDESIPTVTNASVFLTNLSNGNIINFNDANLDGDYEPTNSFIPEENTTYELTVVYDNETYKATAARVKSTPLTNVIQGDETLFSGEETEIQIFFTDDGSIDNYYVFDFSNALFLALEDRFFNGADYSFSSFYQEDEIELPTTVTIKMSGVSKEYYTYFNILIDQSGQNAGGPFESVPSSLLGNVINTTNEDNFPLGYFQISETDTFTLDLVEKD</sequence>
<name>A0A0N0CGD9_9FLAO</name>
<proteinExistence type="predicted"/>
<accession>A0A0N0CGD9</accession>
<dbReference type="InterPro" id="IPR025345">
    <property type="entry name" value="DUF4249"/>
</dbReference>
<dbReference type="EMBL" id="FNUE01000002">
    <property type="protein sequence ID" value="SEE58160.1"/>
    <property type="molecule type" value="Genomic_DNA"/>
</dbReference>
<evidence type="ECO:0000313" key="1">
    <source>
        <dbReference type="EMBL" id="KOY53177.1"/>
    </source>
</evidence>
<dbReference type="RefSeq" id="WP_053975210.1">
    <property type="nucleotide sequence ID" value="NZ_FNUE01000002.1"/>
</dbReference>
<evidence type="ECO:0000313" key="2">
    <source>
        <dbReference type="EMBL" id="SEE58160.1"/>
    </source>
</evidence>
<dbReference type="EMBL" id="LGBR01000001">
    <property type="protein sequence ID" value="KOY53177.1"/>
    <property type="molecule type" value="Genomic_DNA"/>
</dbReference>
<comment type="caution">
    <text evidence="1">The sequence shown here is derived from an EMBL/GenBank/DDBJ whole genome shotgun (WGS) entry which is preliminary data.</text>
</comment>
<gene>
    <name evidence="1" type="ORF">I602_2737</name>
    <name evidence="2" type="ORF">SAMN05444353_2516</name>
</gene>